<protein>
    <submittedName>
        <fullName evidence="2">Uncharacterized protein</fullName>
    </submittedName>
</protein>
<feature type="compositionally biased region" description="Low complexity" evidence="1">
    <location>
        <begin position="372"/>
        <end position="385"/>
    </location>
</feature>
<feature type="region of interest" description="Disordered" evidence="1">
    <location>
        <begin position="588"/>
        <end position="676"/>
    </location>
</feature>
<feature type="compositionally biased region" description="Basic and acidic residues" evidence="1">
    <location>
        <begin position="425"/>
        <end position="437"/>
    </location>
</feature>
<feature type="compositionally biased region" description="Basic and acidic residues" evidence="1">
    <location>
        <begin position="152"/>
        <end position="168"/>
    </location>
</feature>
<feature type="compositionally biased region" description="Basic and acidic residues" evidence="1">
    <location>
        <begin position="107"/>
        <end position="139"/>
    </location>
</feature>
<reference evidence="3" key="1">
    <citation type="submission" date="2017-06" db="EMBL/GenBank/DDBJ databases">
        <title>Genome analysis of Fimbriiglobus ruber SP5, the first member of the order Planctomycetales with confirmed chitinolytic capability.</title>
        <authorList>
            <person name="Ravin N.V."/>
            <person name="Rakitin A.L."/>
            <person name="Ivanova A.A."/>
            <person name="Beletsky A.V."/>
            <person name="Kulichevskaya I.S."/>
            <person name="Mardanov A.V."/>
            <person name="Dedysh S.N."/>
        </authorList>
    </citation>
    <scope>NUCLEOTIDE SEQUENCE [LARGE SCALE GENOMIC DNA]</scope>
    <source>
        <strain evidence="3">SP5</strain>
    </source>
</reference>
<evidence type="ECO:0000313" key="3">
    <source>
        <dbReference type="Proteomes" id="UP000214646"/>
    </source>
</evidence>
<gene>
    <name evidence="2" type="ORF">FRUB_10286</name>
</gene>
<evidence type="ECO:0000256" key="1">
    <source>
        <dbReference type="SAM" id="MobiDB-lite"/>
    </source>
</evidence>
<organism evidence="2 3">
    <name type="scientific">Fimbriiglobus ruber</name>
    <dbReference type="NCBI Taxonomy" id="1908690"/>
    <lineage>
        <taxon>Bacteria</taxon>
        <taxon>Pseudomonadati</taxon>
        <taxon>Planctomycetota</taxon>
        <taxon>Planctomycetia</taxon>
        <taxon>Gemmatales</taxon>
        <taxon>Gemmataceae</taxon>
        <taxon>Fimbriiglobus</taxon>
    </lineage>
</organism>
<feature type="compositionally biased region" description="Polar residues" evidence="1">
    <location>
        <begin position="179"/>
        <end position="192"/>
    </location>
</feature>
<dbReference type="AlphaFoldDB" id="A0A225DD33"/>
<dbReference type="RefSeq" id="WP_088260618.1">
    <property type="nucleotide sequence ID" value="NZ_NIDE01000020.1"/>
</dbReference>
<sequence length="818" mass="88105">MTDQKLTKSILRKTFGEGTLSERKRVTELLVTAGVSADVLATVTMPGAGMLIRKAATHAPKGGVTVGGKDYVGGQFIPSEVLDKATPEEKAKIAQGHANDATGKTKGNGDDDSVKARKVEQDRRLDEAAAREPVDESREQPYSPDDHDAEEYDRAREFRERGRGDHPSGHRALKRVVGDQTQETGQVATSGASPEKPAGKQSKPRTVTETVALVHKLKADQGLTTPETVRALADAFTGHTHAELAEIKKQLGVKASGTKAEVSRKLAERIAAPTRSNLRHYSHERMTADEAHEHVKGLATRLATDPEAVRELAHTLTTRVSAKDLHEVKRRLGLRASGGKAEVARKLAARAVLAHVGAKAQAAPVPKEIEAKGAAQPEAPASASPPATPPEPPPTPAAEAPTPAAAPPPGEPAPATPTDTFGDWQKADREHGRESSRINDQAFAEGRKPTKAETARIKALKAKAEAAFAAHESEQAKQEEAAPSPESAPTKAGRVAAMPTAEFAAAVNQAAKDFPHGFGNKVFISDMYDHFHKEDPSLTPEVFKKKLVESIGGRGQGVELSRADLPQLHHPDFVDRSEIRHGNTHFHLINVPETGGYHERQNKDHTGRRAEDHQREQAAKRAAATGEGVSAPKGEPVTQAQPKSATPEAKPPAAPKPEAAKPSAGLPSGSVPAGAEQVHVDPKEGSYLFKHGRDYHTPINPDVGHRKQLAAKHAAAIKDAYETQHMFEEHRSGMIPLHRIISQVRQDAEANGQTVPSVNDVQNAMYQLNKDRHLELHKLSEVHMAKDHDLKRGAIHEDGRMYNFMMPSQGKDLAAYKG</sequence>
<feature type="region of interest" description="Disordered" evidence="1">
    <location>
        <begin position="89"/>
        <end position="206"/>
    </location>
</feature>
<feature type="compositionally biased region" description="Basic and acidic residues" evidence="1">
    <location>
        <begin position="596"/>
        <end position="619"/>
    </location>
</feature>
<comment type="caution">
    <text evidence="2">The sequence shown here is derived from an EMBL/GenBank/DDBJ whole genome shotgun (WGS) entry which is preliminary data.</text>
</comment>
<feature type="compositionally biased region" description="Pro residues" evidence="1">
    <location>
        <begin position="386"/>
        <end position="396"/>
    </location>
</feature>
<accession>A0A225DD33</accession>
<name>A0A225DD33_9BACT</name>
<keyword evidence="3" id="KW-1185">Reference proteome</keyword>
<dbReference type="Proteomes" id="UP000214646">
    <property type="component" value="Unassembled WGS sequence"/>
</dbReference>
<dbReference type="EMBL" id="NIDE01000020">
    <property type="protein sequence ID" value="OWK34315.1"/>
    <property type="molecule type" value="Genomic_DNA"/>
</dbReference>
<feature type="compositionally biased region" description="Basic and acidic residues" evidence="1">
    <location>
        <begin position="471"/>
        <end position="480"/>
    </location>
</feature>
<feature type="region of interest" description="Disordered" evidence="1">
    <location>
        <begin position="466"/>
        <end position="491"/>
    </location>
</feature>
<feature type="compositionally biased region" description="Pro residues" evidence="1">
    <location>
        <begin position="404"/>
        <end position="415"/>
    </location>
</feature>
<feature type="region of interest" description="Disordered" evidence="1">
    <location>
        <begin position="370"/>
        <end position="451"/>
    </location>
</feature>
<evidence type="ECO:0000313" key="2">
    <source>
        <dbReference type="EMBL" id="OWK34315.1"/>
    </source>
</evidence>
<proteinExistence type="predicted"/>